<dbReference type="InterPro" id="IPR000045">
    <property type="entry name" value="Prepilin_IV_endopep_pep"/>
</dbReference>
<keyword evidence="6" id="KW-1185">Reference proteome</keyword>
<dbReference type="PANTHER" id="PTHR30487">
    <property type="entry name" value="TYPE 4 PREPILIN-LIKE PROTEINS LEADER PEPTIDE-PROCESSING ENZYME"/>
    <property type="match status" value="1"/>
</dbReference>
<dbReference type="PRINTS" id="PR00864">
    <property type="entry name" value="PREPILNPTASE"/>
</dbReference>
<comment type="caution">
    <text evidence="5">The sequence shown here is derived from an EMBL/GenBank/DDBJ whole genome shotgun (WGS) entry which is preliminary data.</text>
</comment>
<evidence type="ECO:0000259" key="4">
    <source>
        <dbReference type="Pfam" id="PF01478"/>
    </source>
</evidence>
<evidence type="ECO:0000313" key="6">
    <source>
        <dbReference type="Proteomes" id="UP000244913"/>
    </source>
</evidence>
<keyword evidence="3" id="KW-1133">Transmembrane helix</keyword>
<proteinExistence type="inferred from homology"/>
<dbReference type="InterPro" id="IPR014032">
    <property type="entry name" value="Peptidase_A24A_bac"/>
</dbReference>
<evidence type="ECO:0000256" key="2">
    <source>
        <dbReference type="RuleBase" id="RU003793"/>
    </source>
</evidence>
<comment type="similarity">
    <text evidence="1 2">Belongs to the peptidase A24 family.</text>
</comment>
<feature type="domain" description="Prepilin type IV endopeptidase peptidase" evidence="4">
    <location>
        <begin position="79"/>
        <end position="182"/>
    </location>
</feature>
<evidence type="ECO:0000313" key="5">
    <source>
        <dbReference type="EMBL" id="PVM88810.1"/>
    </source>
</evidence>
<dbReference type="GO" id="GO:0004190">
    <property type="term" value="F:aspartic-type endopeptidase activity"/>
    <property type="evidence" value="ECO:0007669"/>
    <property type="project" value="InterPro"/>
</dbReference>
<feature type="transmembrane region" description="Helical" evidence="3">
    <location>
        <begin position="192"/>
        <end position="210"/>
    </location>
</feature>
<sequence>MTIDWPMLALGAACGLLAGRLCGAVAGRTAGARASAGAVGATWGGGLLSLHSIGQVAGVLVVLSALTVAPGVRGLLLALLGLTLLTAALVDATTMRLPDALTATAAVAGAVLAWLGGRLAEGAACAVVAGAVLLVLRAVLARRAGRQALGLGDVKLAAALALWLGAATPWFLVLAALGALAVIVVRRPADGRLAFGPCLALGAWVVGLASEAGPWPM</sequence>
<keyword evidence="3" id="KW-0812">Transmembrane</keyword>
<name>A0A2T9JYM3_9CAUL</name>
<dbReference type="GO" id="GO:0005886">
    <property type="term" value="C:plasma membrane"/>
    <property type="evidence" value="ECO:0007669"/>
    <property type="project" value="TreeGrafter"/>
</dbReference>
<feature type="transmembrane region" description="Helical" evidence="3">
    <location>
        <begin position="75"/>
        <end position="94"/>
    </location>
</feature>
<feature type="transmembrane region" description="Helical" evidence="3">
    <location>
        <begin position="46"/>
        <end position="68"/>
    </location>
</feature>
<keyword evidence="3" id="KW-0472">Membrane</keyword>
<gene>
    <name evidence="5" type="ORF">DDF65_01295</name>
</gene>
<organism evidence="5 6">
    <name type="scientific">Caulobacter radicis</name>
    <dbReference type="NCBI Taxonomy" id="2172650"/>
    <lineage>
        <taxon>Bacteria</taxon>
        <taxon>Pseudomonadati</taxon>
        <taxon>Pseudomonadota</taxon>
        <taxon>Alphaproteobacteria</taxon>
        <taxon>Caulobacterales</taxon>
        <taxon>Caulobacteraceae</taxon>
        <taxon>Caulobacter</taxon>
    </lineage>
</organism>
<dbReference type="GO" id="GO:0006465">
    <property type="term" value="P:signal peptide processing"/>
    <property type="evidence" value="ECO:0007669"/>
    <property type="project" value="TreeGrafter"/>
</dbReference>
<dbReference type="AlphaFoldDB" id="A0A2T9JYM3"/>
<dbReference type="Pfam" id="PF01478">
    <property type="entry name" value="Peptidase_A24"/>
    <property type="match status" value="1"/>
</dbReference>
<reference evidence="5 6" key="1">
    <citation type="submission" date="2018-04" db="EMBL/GenBank/DDBJ databases">
        <title>The genome sequence of Caulobacter sp. 736.</title>
        <authorList>
            <person name="Gao J."/>
            <person name="Sun J."/>
        </authorList>
    </citation>
    <scope>NUCLEOTIDE SEQUENCE [LARGE SCALE GENOMIC DNA]</scope>
    <source>
        <strain evidence="5 6">736</strain>
    </source>
</reference>
<feature type="transmembrane region" description="Helical" evidence="3">
    <location>
        <begin position="123"/>
        <end position="140"/>
    </location>
</feature>
<protein>
    <recommendedName>
        <fullName evidence="4">Prepilin type IV endopeptidase peptidase domain-containing protein</fullName>
    </recommendedName>
</protein>
<evidence type="ECO:0000256" key="1">
    <source>
        <dbReference type="ARBA" id="ARBA00005801"/>
    </source>
</evidence>
<evidence type="ECO:0000256" key="3">
    <source>
        <dbReference type="SAM" id="Phobius"/>
    </source>
</evidence>
<feature type="transmembrane region" description="Helical" evidence="3">
    <location>
        <begin position="160"/>
        <end position="185"/>
    </location>
</feature>
<accession>A0A2T9JYM3</accession>
<dbReference type="PANTHER" id="PTHR30487:SF0">
    <property type="entry name" value="PREPILIN LEADER PEPTIDASE_N-METHYLTRANSFERASE-RELATED"/>
    <property type="match status" value="1"/>
</dbReference>
<dbReference type="Gene3D" id="1.20.120.1220">
    <property type="match status" value="1"/>
</dbReference>
<dbReference type="InterPro" id="IPR050882">
    <property type="entry name" value="Prepilin_peptidase/N-MTase"/>
</dbReference>
<dbReference type="EMBL" id="QDKP01000007">
    <property type="protein sequence ID" value="PVM88810.1"/>
    <property type="molecule type" value="Genomic_DNA"/>
</dbReference>
<dbReference type="Proteomes" id="UP000244913">
    <property type="component" value="Unassembled WGS sequence"/>
</dbReference>
<dbReference type="RefSeq" id="WP_116563997.1">
    <property type="nucleotide sequence ID" value="NZ_QDKP01000007.1"/>
</dbReference>